<gene>
    <name evidence="3" type="ORF">ODALV1_LOCUS10060</name>
</gene>
<keyword evidence="2" id="KW-0472">Membrane</keyword>
<feature type="compositionally biased region" description="Acidic residues" evidence="1">
    <location>
        <begin position="184"/>
        <end position="193"/>
    </location>
</feature>
<dbReference type="SUPFAM" id="SSF103473">
    <property type="entry name" value="MFS general substrate transporter"/>
    <property type="match status" value="1"/>
</dbReference>
<feature type="compositionally biased region" description="Basic and acidic residues" evidence="1">
    <location>
        <begin position="194"/>
        <end position="205"/>
    </location>
</feature>
<evidence type="ECO:0000256" key="1">
    <source>
        <dbReference type="SAM" id="MobiDB-lite"/>
    </source>
</evidence>
<dbReference type="Proteomes" id="UP001642540">
    <property type="component" value="Unassembled WGS sequence"/>
</dbReference>
<comment type="caution">
    <text evidence="3">The sequence shown here is derived from an EMBL/GenBank/DDBJ whole genome shotgun (WGS) entry which is preliminary data.</text>
</comment>
<evidence type="ECO:0000256" key="2">
    <source>
        <dbReference type="SAM" id="Phobius"/>
    </source>
</evidence>
<dbReference type="EMBL" id="CAXLJM020000031">
    <property type="protein sequence ID" value="CAL8098823.1"/>
    <property type="molecule type" value="Genomic_DNA"/>
</dbReference>
<protein>
    <submittedName>
        <fullName evidence="3">Uncharacterized protein</fullName>
    </submittedName>
</protein>
<dbReference type="InterPro" id="IPR011701">
    <property type="entry name" value="MFS"/>
</dbReference>
<dbReference type="PANTHER" id="PTHR11360">
    <property type="entry name" value="MONOCARBOXYLATE TRANSPORTER"/>
    <property type="match status" value="1"/>
</dbReference>
<evidence type="ECO:0000313" key="4">
    <source>
        <dbReference type="Proteomes" id="UP001642540"/>
    </source>
</evidence>
<feature type="transmembrane region" description="Helical" evidence="2">
    <location>
        <begin position="153"/>
        <end position="171"/>
    </location>
</feature>
<dbReference type="InterPro" id="IPR050327">
    <property type="entry name" value="Proton-linked_MCT"/>
</dbReference>
<feature type="region of interest" description="Disordered" evidence="1">
    <location>
        <begin position="177"/>
        <end position="205"/>
    </location>
</feature>
<dbReference type="PANTHER" id="PTHR11360:SF306">
    <property type="entry name" value="RE01051P"/>
    <property type="match status" value="1"/>
</dbReference>
<reference evidence="3 4" key="1">
    <citation type="submission" date="2024-08" db="EMBL/GenBank/DDBJ databases">
        <authorList>
            <person name="Cucini C."/>
            <person name="Frati F."/>
        </authorList>
    </citation>
    <scope>NUCLEOTIDE SEQUENCE [LARGE SCALE GENOMIC DNA]</scope>
</reference>
<dbReference type="Pfam" id="PF07690">
    <property type="entry name" value="MFS_1"/>
    <property type="match status" value="1"/>
</dbReference>
<feature type="transmembrane region" description="Helical" evidence="2">
    <location>
        <begin position="89"/>
        <end position="114"/>
    </location>
</feature>
<sequence>MSETPLPISSCRSVGEHSVPAVAPTNTASKHSSKRIVYQCKTIEEYDGSQGWCMVGLVFLTNFLVLGFYKSLGILTKILVKEFSGKMHVIGVLTGFGTGLTYPSGVILVGNYFVGTKRAGLANALIVSGSPVGGMIMPAVVSTLSEMYSTRGAFIIVGGLALHSILCVRAFTPPPKGIPRDGMDSEDDVQTSEDESKPKGVVDKVYDGSPPCIPEEIKEGDTIFEQEEGHVTTKDVSDEKAEVSHSTGIFKIYERDSDIACMNYMSGASIDVRYRPNASHGSPSMLPDLIGSRTKSVFLSGTGQKINATGSPIVPSELKAKESNVFLRQFGNVCDKCRDKSRLVASDGGLECYRKVQTFSWFTIRLYRWLTSLYTFIRSQLCYSLFQD</sequence>
<accession>A0ABP1QJM1</accession>
<keyword evidence="2" id="KW-0812">Transmembrane</keyword>
<dbReference type="Gene3D" id="1.20.1250.20">
    <property type="entry name" value="MFS general substrate transporter like domains"/>
    <property type="match status" value="1"/>
</dbReference>
<keyword evidence="4" id="KW-1185">Reference proteome</keyword>
<evidence type="ECO:0000313" key="3">
    <source>
        <dbReference type="EMBL" id="CAL8098823.1"/>
    </source>
</evidence>
<name>A0ABP1QJM1_9HEXA</name>
<keyword evidence="2" id="KW-1133">Transmembrane helix</keyword>
<feature type="transmembrane region" description="Helical" evidence="2">
    <location>
        <begin position="51"/>
        <end position="69"/>
    </location>
</feature>
<feature type="transmembrane region" description="Helical" evidence="2">
    <location>
        <begin position="121"/>
        <end position="141"/>
    </location>
</feature>
<proteinExistence type="predicted"/>
<organism evidence="3 4">
    <name type="scientific">Orchesella dallaii</name>
    <dbReference type="NCBI Taxonomy" id="48710"/>
    <lineage>
        <taxon>Eukaryota</taxon>
        <taxon>Metazoa</taxon>
        <taxon>Ecdysozoa</taxon>
        <taxon>Arthropoda</taxon>
        <taxon>Hexapoda</taxon>
        <taxon>Collembola</taxon>
        <taxon>Entomobryomorpha</taxon>
        <taxon>Entomobryoidea</taxon>
        <taxon>Orchesellidae</taxon>
        <taxon>Orchesellinae</taxon>
        <taxon>Orchesella</taxon>
    </lineage>
</organism>
<dbReference type="InterPro" id="IPR036259">
    <property type="entry name" value="MFS_trans_sf"/>
</dbReference>